<keyword evidence="3 6" id="KW-0812">Transmembrane</keyword>
<evidence type="ECO:0000256" key="6">
    <source>
        <dbReference type="SAM" id="Phobius"/>
    </source>
</evidence>
<evidence type="ECO:0000256" key="2">
    <source>
        <dbReference type="ARBA" id="ARBA00022448"/>
    </source>
</evidence>
<feature type="transmembrane region" description="Helical" evidence="6">
    <location>
        <begin position="179"/>
        <end position="196"/>
    </location>
</feature>
<evidence type="ECO:0000313" key="8">
    <source>
        <dbReference type="EMBL" id="TLC98606.1"/>
    </source>
</evidence>
<evidence type="ECO:0000256" key="1">
    <source>
        <dbReference type="ARBA" id="ARBA00004651"/>
    </source>
</evidence>
<name>A0A4U8Q1X5_9FIRM</name>
<protein>
    <submittedName>
        <fullName evidence="8">G-3-P permease</fullName>
    </submittedName>
</protein>
<feature type="domain" description="Major facilitator superfamily (MFS) profile" evidence="7">
    <location>
        <begin position="24"/>
        <end position="421"/>
    </location>
</feature>
<feature type="transmembrane region" description="Helical" evidence="6">
    <location>
        <begin position="58"/>
        <end position="78"/>
    </location>
</feature>
<feature type="transmembrane region" description="Helical" evidence="6">
    <location>
        <begin position="330"/>
        <end position="354"/>
    </location>
</feature>
<dbReference type="GO" id="GO:0061513">
    <property type="term" value="F:glucose 6-phosphate:phosphate antiporter activity"/>
    <property type="evidence" value="ECO:0007669"/>
    <property type="project" value="TreeGrafter"/>
</dbReference>
<dbReference type="InterPro" id="IPR020846">
    <property type="entry name" value="MFS_dom"/>
</dbReference>
<dbReference type="Gene3D" id="1.20.1250.20">
    <property type="entry name" value="MFS general substrate transporter like domains"/>
    <property type="match status" value="2"/>
</dbReference>
<evidence type="ECO:0000259" key="7">
    <source>
        <dbReference type="PROSITE" id="PS50850"/>
    </source>
</evidence>
<accession>A0A4U8Q1X5</accession>
<feature type="transmembrane region" description="Helical" evidence="6">
    <location>
        <begin position="232"/>
        <end position="251"/>
    </location>
</feature>
<organism evidence="8 9">
    <name type="scientific">Robinsoniella peoriensis</name>
    <dbReference type="NCBI Taxonomy" id="180332"/>
    <lineage>
        <taxon>Bacteria</taxon>
        <taxon>Bacillati</taxon>
        <taxon>Bacillota</taxon>
        <taxon>Clostridia</taxon>
        <taxon>Lachnospirales</taxon>
        <taxon>Lachnospiraceae</taxon>
        <taxon>Robinsoniella</taxon>
    </lineage>
</organism>
<keyword evidence="4 6" id="KW-1133">Transmembrane helix</keyword>
<sequence length="424" mass="47068">MMYQGGITLHKYKKIADVRMTTMLFVLCWIAYFTSYLGRLNYSSAMTVMIKEAVLSKSQAGFISMTYFFAYGIGQLLNGFLGDKVNPRKMIFLGLSISGVANLVMGCFADFGIMGLVWCINGYAQSMIWPPIIRIFAEMLEEKTKLRFCINIISTQALGTLASYLLSAAVIYLNGWHGVFFAAAALLIAAALLWEIKFRKIEKFSREFGVDVEKEDNNRNNIQKPQVAFHRILAGSGILVILIPVIVHGVLKDGVTSWVPTYISETFLTSPALSILVTTILPVINLTGAYAAQYLYRKWKKQETKTAACFFMAATVSLLCLWLLGSKSLILTVILLSVITASMMAVNTVFVNLLPLRFEKAGRVSTVSGFLNSMAYLGCAISTFTIGILVQQTGWDNTILSWLGITFLALIMCMLFRNKKIASE</sequence>
<feature type="transmembrane region" description="Helical" evidence="6">
    <location>
        <begin position="115"/>
        <end position="136"/>
    </location>
</feature>
<dbReference type="InterPro" id="IPR051337">
    <property type="entry name" value="OPA_Antiporter"/>
</dbReference>
<reference evidence="8 9" key="1">
    <citation type="journal article" date="2019" name="Anaerobe">
        <title>Detection of Robinsoniella peoriensis in multiple bone samples of a trauma patient.</title>
        <authorList>
            <person name="Schrottner P."/>
            <person name="Hartwich K."/>
            <person name="Bunk B."/>
            <person name="Schober I."/>
            <person name="Helbig S."/>
            <person name="Rudolph W.W."/>
            <person name="Gunzer F."/>
        </authorList>
    </citation>
    <scope>NUCLEOTIDE SEQUENCE [LARGE SCALE GENOMIC DNA]</scope>
    <source>
        <strain evidence="8 9">DSM 106044</strain>
    </source>
</reference>
<dbReference type="PROSITE" id="PS50850">
    <property type="entry name" value="MFS"/>
    <property type="match status" value="1"/>
</dbReference>
<dbReference type="STRING" id="180332.GCA_000797495_03713"/>
<dbReference type="Pfam" id="PF07690">
    <property type="entry name" value="MFS_1"/>
    <property type="match status" value="1"/>
</dbReference>
<feature type="transmembrane region" description="Helical" evidence="6">
    <location>
        <begin position="148"/>
        <end position="173"/>
    </location>
</feature>
<feature type="transmembrane region" description="Helical" evidence="6">
    <location>
        <begin position="90"/>
        <end position="109"/>
    </location>
</feature>
<evidence type="ECO:0000256" key="4">
    <source>
        <dbReference type="ARBA" id="ARBA00022989"/>
    </source>
</evidence>
<evidence type="ECO:0000313" key="9">
    <source>
        <dbReference type="Proteomes" id="UP000306509"/>
    </source>
</evidence>
<feature type="transmembrane region" description="Helical" evidence="6">
    <location>
        <begin position="307"/>
        <end position="324"/>
    </location>
</feature>
<dbReference type="PANTHER" id="PTHR43826">
    <property type="entry name" value="GLUCOSE-6-PHOSPHATE EXCHANGER SLC37A4"/>
    <property type="match status" value="1"/>
</dbReference>
<gene>
    <name evidence="8" type="primary">glpT</name>
    <name evidence="8" type="ORF">DSM106044_04564</name>
</gene>
<dbReference type="GO" id="GO:0005886">
    <property type="term" value="C:plasma membrane"/>
    <property type="evidence" value="ECO:0007669"/>
    <property type="project" value="UniProtKB-SubCell"/>
</dbReference>
<proteinExistence type="predicted"/>
<dbReference type="AlphaFoldDB" id="A0A4U8Q1X5"/>
<dbReference type="InterPro" id="IPR000849">
    <property type="entry name" value="Sugar_P_transporter"/>
</dbReference>
<keyword evidence="5 6" id="KW-0472">Membrane</keyword>
<dbReference type="InterPro" id="IPR011701">
    <property type="entry name" value="MFS"/>
</dbReference>
<dbReference type="PIRSF" id="PIRSF002808">
    <property type="entry name" value="Hexose_phosphate_transp"/>
    <property type="match status" value="1"/>
</dbReference>
<dbReference type="Proteomes" id="UP000306509">
    <property type="component" value="Unassembled WGS sequence"/>
</dbReference>
<dbReference type="EMBL" id="QGQD01000089">
    <property type="protein sequence ID" value="TLC98606.1"/>
    <property type="molecule type" value="Genomic_DNA"/>
</dbReference>
<comment type="caution">
    <text evidence="8">The sequence shown here is derived from an EMBL/GenBank/DDBJ whole genome shotgun (WGS) entry which is preliminary data.</text>
</comment>
<feature type="transmembrane region" description="Helical" evidence="6">
    <location>
        <begin position="20"/>
        <end position="38"/>
    </location>
</feature>
<evidence type="ECO:0000256" key="3">
    <source>
        <dbReference type="ARBA" id="ARBA00022692"/>
    </source>
</evidence>
<dbReference type="SUPFAM" id="SSF103473">
    <property type="entry name" value="MFS general substrate transporter"/>
    <property type="match status" value="1"/>
</dbReference>
<dbReference type="GO" id="GO:0035435">
    <property type="term" value="P:phosphate ion transmembrane transport"/>
    <property type="evidence" value="ECO:0007669"/>
    <property type="project" value="TreeGrafter"/>
</dbReference>
<feature type="transmembrane region" description="Helical" evidence="6">
    <location>
        <begin position="271"/>
        <end position="295"/>
    </location>
</feature>
<keyword evidence="2" id="KW-0813">Transport</keyword>
<comment type="subcellular location">
    <subcellularLocation>
        <location evidence="1">Cell membrane</location>
        <topology evidence="1">Multi-pass membrane protein</topology>
    </subcellularLocation>
</comment>
<keyword evidence="9" id="KW-1185">Reference proteome</keyword>
<feature type="transmembrane region" description="Helical" evidence="6">
    <location>
        <begin position="399"/>
        <end position="416"/>
    </location>
</feature>
<feature type="transmembrane region" description="Helical" evidence="6">
    <location>
        <begin position="374"/>
        <end position="393"/>
    </location>
</feature>
<dbReference type="PANTHER" id="PTHR43826:SF3">
    <property type="entry name" value="GLUCOSE-6-PHOSPHATE EXCHANGER SLC37A4"/>
    <property type="match status" value="1"/>
</dbReference>
<dbReference type="InterPro" id="IPR036259">
    <property type="entry name" value="MFS_trans_sf"/>
</dbReference>
<evidence type="ECO:0000256" key="5">
    <source>
        <dbReference type="ARBA" id="ARBA00023136"/>
    </source>
</evidence>